<sequence length="206" mass="21623">MTTTVHLAVYDTLADWEFGFATAGINTPEWQRVPGRYEIRTVGLTFDTVTSAGGLRITPDTVLADLDPADSAMLILPGAGLWATGDLAPFATTARRFLDSDVPVAAICGATVGLAASGLLDSYDHTGNAVEELSQAPGYGGAARFRAERAVTDRGLVTAGAASPVEFAREIFAALDLYSPEVLEAWYGLFSTGDPSWFGKLVAATS</sequence>
<dbReference type="Proteomes" id="UP001141259">
    <property type="component" value="Unassembled WGS sequence"/>
</dbReference>
<feature type="domain" description="DJ-1/PfpI" evidence="1">
    <location>
        <begin position="5"/>
        <end position="172"/>
    </location>
</feature>
<evidence type="ECO:0000259" key="1">
    <source>
        <dbReference type="Pfam" id="PF01965"/>
    </source>
</evidence>
<gene>
    <name evidence="2" type="ORF">NZH93_05615</name>
</gene>
<protein>
    <submittedName>
        <fullName evidence="2">DJ-1/PfpI family protein</fullName>
    </submittedName>
</protein>
<evidence type="ECO:0000313" key="2">
    <source>
        <dbReference type="EMBL" id="MCS7476323.1"/>
    </source>
</evidence>
<dbReference type="InterPro" id="IPR029062">
    <property type="entry name" value="Class_I_gatase-like"/>
</dbReference>
<dbReference type="PANTHER" id="PTHR48094">
    <property type="entry name" value="PROTEIN/NUCLEIC ACID DEGLYCASE DJ-1-RELATED"/>
    <property type="match status" value="1"/>
</dbReference>
<evidence type="ECO:0000313" key="3">
    <source>
        <dbReference type="Proteomes" id="UP001141259"/>
    </source>
</evidence>
<dbReference type="InterPro" id="IPR002818">
    <property type="entry name" value="DJ-1/PfpI"/>
</dbReference>
<organism evidence="2 3">
    <name type="scientific">Umezawaea endophytica</name>
    <dbReference type="NCBI Taxonomy" id="1654476"/>
    <lineage>
        <taxon>Bacteria</taxon>
        <taxon>Bacillati</taxon>
        <taxon>Actinomycetota</taxon>
        <taxon>Actinomycetes</taxon>
        <taxon>Pseudonocardiales</taxon>
        <taxon>Pseudonocardiaceae</taxon>
        <taxon>Umezawaea</taxon>
    </lineage>
</organism>
<reference evidence="2" key="1">
    <citation type="submission" date="2022-08" db="EMBL/GenBank/DDBJ databases">
        <authorList>
            <person name="Tistechok S."/>
            <person name="Samborskyy M."/>
            <person name="Roman I."/>
        </authorList>
    </citation>
    <scope>NUCLEOTIDE SEQUENCE</scope>
    <source>
        <strain evidence="2">DSM 103496</strain>
    </source>
</reference>
<proteinExistence type="predicted"/>
<comment type="caution">
    <text evidence="2">The sequence shown here is derived from an EMBL/GenBank/DDBJ whole genome shotgun (WGS) entry which is preliminary data.</text>
</comment>
<dbReference type="InterPro" id="IPR050325">
    <property type="entry name" value="Prot/Nucl_acid_deglycase"/>
</dbReference>
<dbReference type="PANTHER" id="PTHR48094:SF19">
    <property type="entry name" value="DJ-1_PFPI DOMAIN-CONTAINING PROTEIN"/>
    <property type="match status" value="1"/>
</dbReference>
<dbReference type="Pfam" id="PF01965">
    <property type="entry name" value="DJ-1_PfpI"/>
    <property type="match status" value="1"/>
</dbReference>
<name>A0A9X2ZZW0_9PSEU</name>
<dbReference type="AlphaFoldDB" id="A0A9X2ZZW0"/>
<dbReference type="EMBL" id="JANYMP010000002">
    <property type="protein sequence ID" value="MCS7476323.1"/>
    <property type="molecule type" value="Genomic_DNA"/>
</dbReference>
<accession>A0A9X2ZZW0</accession>
<keyword evidence="3" id="KW-1185">Reference proteome</keyword>
<dbReference type="RefSeq" id="WP_259621825.1">
    <property type="nucleotide sequence ID" value="NZ_JANYMP010000002.1"/>
</dbReference>
<dbReference type="GO" id="GO:0005737">
    <property type="term" value="C:cytoplasm"/>
    <property type="evidence" value="ECO:0007669"/>
    <property type="project" value="TreeGrafter"/>
</dbReference>
<dbReference type="Gene3D" id="3.40.50.880">
    <property type="match status" value="1"/>
</dbReference>
<dbReference type="SUPFAM" id="SSF52317">
    <property type="entry name" value="Class I glutamine amidotransferase-like"/>
    <property type="match status" value="1"/>
</dbReference>